<feature type="transmembrane region" description="Helical" evidence="1">
    <location>
        <begin position="430"/>
        <end position="451"/>
    </location>
</feature>
<dbReference type="AlphaFoldDB" id="A0A840D7H7"/>
<keyword evidence="1" id="KW-0472">Membrane</keyword>
<feature type="transmembrane region" description="Helical" evidence="1">
    <location>
        <begin position="174"/>
        <end position="194"/>
    </location>
</feature>
<feature type="transmembrane region" description="Helical" evidence="1">
    <location>
        <begin position="30"/>
        <end position="54"/>
    </location>
</feature>
<feature type="transmembrane region" description="Helical" evidence="1">
    <location>
        <begin position="107"/>
        <end position="133"/>
    </location>
</feature>
<dbReference type="InterPro" id="IPR043742">
    <property type="entry name" value="DUF5687"/>
</dbReference>
<dbReference type="Pfam" id="PF18940">
    <property type="entry name" value="DUF5687"/>
    <property type="match status" value="1"/>
</dbReference>
<evidence type="ECO:0008006" key="4">
    <source>
        <dbReference type="Google" id="ProtNLM"/>
    </source>
</evidence>
<protein>
    <recommendedName>
        <fullName evidence="4">Transmembrane protein</fullName>
    </recommendedName>
</protein>
<feature type="transmembrane region" description="Helical" evidence="1">
    <location>
        <begin position="286"/>
        <end position="308"/>
    </location>
</feature>
<feature type="transmembrane region" description="Helical" evidence="1">
    <location>
        <begin position="66"/>
        <end position="86"/>
    </location>
</feature>
<evidence type="ECO:0000256" key="1">
    <source>
        <dbReference type="SAM" id="Phobius"/>
    </source>
</evidence>
<feature type="transmembrane region" description="Helical" evidence="1">
    <location>
        <begin position="139"/>
        <end position="162"/>
    </location>
</feature>
<feature type="transmembrane region" description="Helical" evidence="1">
    <location>
        <begin position="457"/>
        <end position="475"/>
    </location>
</feature>
<keyword evidence="1" id="KW-1133">Transmembrane helix</keyword>
<keyword evidence="1" id="KW-0812">Transmembrane</keyword>
<feature type="transmembrane region" description="Helical" evidence="1">
    <location>
        <begin position="214"/>
        <end position="231"/>
    </location>
</feature>
<reference evidence="2" key="1">
    <citation type="submission" date="2020-08" db="EMBL/GenBank/DDBJ databases">
        <title>Genomic Encyclopedia of Type Strains, Phase IV (KMG-IV): sequencing the most valuable type-strain genomes for metagenomic binning, comparative biology and taxonomic classification.</title>
        <authorList>
            <person name="Goeker M."/>
        </authorList>
    </citation>
    <scope>NUCLEOTIDE SEQUENCE [LARGE SCALE GENOMIC DNA]</scope>
    <source>
        <strain evidence="2">DSM 105720</strain>
    </source>
</reference>
<evidence type="ECO:0000313" key="2">
    <source>
        <dbReference type="EMBL" id="MBB4044585.1"/>
    </source>
</evidence>
<feature type="transmembrane region" description="Helical" evidence="1">
    <location>
        <begin position="314"/>
        <end position="338"/>
    </location>
</feature>
<keyword evidence="3" id="KW-1185">Reference proteome</keyword>
<feature type="transmembrane region" description="Helical" evidence="1">
    <location>
        <begin position="390"/>
        <end position="409"/>
    </location>
</feature>
<dbReference type="EMBL" id="JACIER010000009">
    <property type="protein sequence ID" value="MBB4044585.1"/>
    <property type="molecule type" value="Genomic_DNA"/>
</dbReference>
<evidence type="ECO:0000313" key="3">
    <source>
        <dbReference type="Proteomes" id="UP000560658"/>
    </source>
</evidence>
<accession>A0A840D7H7</accession>
<feature type="transmembrane region" description="Helical" evidence="1">
    <location>
        <begin position="359"/>
        <end position="378"/>
    </location>
</feature>
<comment type="caution">
    <text evidence="2">The sequence shown here is derived from an EMBL/GenBank/DDBJ whole genome shotgun (WGS) entry which is preliminary data.</text>
</comment>
<gene>
    <name evidence="2" type="ORF">GGR06_002380</name>
</gene>
<organism evidence="2 3">
    <name type="scientific">Bacteroides reticulotermitis</name>
    <dbReference type="NCBI Taxonomy" id="1133319"/>
    <lineage>
        <taxon>Bacteria</taxon>
        <taxon>Pseudomonadati</taxon>
        <taxon>Bacteroidota</taxon>
        <taxon>Bacteroidia</taxon>
        <taxon>Bacteroidales</taxon>
        <taxon>Bacteroidaceae</taxon>
        <taxon>Bacteroides</taxon>
    </lineage>
</organism>
<name>A0A840D7H7_9BACE</name>
<proteinExistence type="predicted"/>
<dbReference type="Proteomes" id="UP000560658">
    <property type="component" value="Unassembled WGS sequence"/>
</dbReference>
<sequence>MMTFFNELRKQGKLATKRHPMYDKNKFAKILGYVMGVFWAGYLIFIGTSLAFGLADMVPNREPYDVMNAAVLIFILALDFLMRIPFQKTPTQEVKPYLLLPVNRNRLIDFLLIRSGISTFNLIWLFLFIPFSIITIPKFFGVMGVLAYLIGIWLLIIANNYWYLLCRTLISEAIWWVLLPIAFYAGIGCLIFIPKDSLLFYFFMNLGEGFIQGNLLYFLSILLVTLLLWLINRQIMSKLIYAELAKVDDSQIKHVSEYKFFERYGEIGEYMRLELKMLLRNRRCKGALRSVAIVVLAFSSILSFSTVYDGRFMTSFICVYNFAVFGMIILSQIMSFEGNYIDGLMSRKESIFNLLKAKYYIYSIGEIIPFVLMIPAIVMGKLTLLGAFAWFFYTIGFIYFCFFQLAVYNKQTVALNEKVTGRQSNSGLQMLINFGAFGIPLILFSTLNALLGETITYIILLSVGLGFTLTSPLWIQNVYRRFMSRRYANMEGFRDSRQ</sequence>